<organism evidence="9 10">
    <name type="scientific">Orchesella cincta</name>
    <name type="common">Springtail</name>
    <name type="synonym">Podura cincta</name>
    <dbReference type="NCBI Taxonomy" id="48709"/>
    <lineage>
        <taxon>Eukaryota</taxon>
        <taxon>Metazoa</taxon>
        <taxon>Ecdysozoa</taxon>
        <taxon>Arthropoda</taxon>
        <taxon>Hexapoda</taxon>
        <taxon>Collembola</taxon>
        <taxon>Entomobryomorpha</taxon>
        <taxon>Entomobryoidea</taxon>
        <taxon>Orchesellidae</taxon>
        <taxon>Orchesellinae</taxon>
        <taxon>Orchesella</taxon>
    </lineage>
</organism>
<dbReference type="SMART" id="SM00751">
    <property type="entry name" value="BSD"/>
    <property type="match status" value="2"/>
</dbReference>
<dbReference type="AlphaFoldDB" id="A0A1D2NIM4"/>
<dbReference type="InterPro" id="IPR013876">
    <property type="entry name" value="TFIIH_BTF_p62_N"/>
</dbReference>
<comment type="similarity">
    <text evidence="2">Belongs to the TFB1 family.</text>
</comment>
<dbReference type="STRING" id="48709.A0A1D2NIM4"/>
<dbReference type="PANTHER" id="PTHR12856">
    <property type="entry name" value="TRANSCRIPTION INITIATION FACTOR IIH-RELATED"/>
    <property type="match status" value="1"/>
</dbReference>
<dbReference type="PROSITE" id="PS50858">
    <property type="entry name" value="BSD"/>
    <property type="match status" value="2"/>
</dbReference>
<keyword evidence="10" id="KW-1185">Reference proteome</keyword>
<dbReference type="Proteomes" id="UP000094527">
    <property type="component" value="Unassembled WGS sequence"/>
</dbReference>
<keyword evidence="3" id="KW-0677">Repeat</keyword>
<dbReference type="Gene3D" id="2.30.29.30">
    <property type="entry name" value="Pleckstrin-homology domain (PH domain)/Phosphotyrosine-binding domain (PTB)"/>
    <property type="match status" value="1"/>
</dbReference>
<feature type="compositionally biased region" description="Polar residues" evidence="7">
    <location>
        <begin position="344"/>
        <end position="354"/>
    </location>
</feature>
<dbReference type="InterPro" id="IPR019349">
    <property type="entry name" value="Ribosomal_mS35_mit"/>
</dbReference>
<evidence type="ECO:0000256" key="4">
    <source>
        <dbReference type="ARBA" id="ARBA00023015"/>
    </source>
</evidence>
<feature type="region of interest" description="Disordered" evidence="7">
    <location>
        <begin position="716"/>
        <end position="737"/>
    </location>
</feature>
<feature type="compositionally biased region" description="Basic residues" evidence="7">
    <location>
        <begin position="716"/>
        <end position="727"/>
    </location>
</feature>
<evidence type="ECO:0000256" key="3">
    <source>
        <dbReference type="ARBA" id="ARBA00022737"/>
    </source>
</evidence>
<dbReference type="OrthoDB" id="360521at2759"/>
<dbReference type="Pfam" id="PF03909">
    <property type="entry name" value="BSD"/>
    <property type="match status" value="1"/>
</dbReference>
<evidence type="ECO:0000313" key="10">
    <source>
        <dbReference type="Proteomes" id="UP000094527"/>
    </source>
</evidence>
<dbReference type="SUPFAM" id="SSF50729">
    <property type="entry name" value="PH domain-like"/>
    <property type="match status" value="1"/>
</dbReference>
<evidence type="ECO:0000259" key="8">
    <source>
        <dbReference type="PROSITE" id="PS50858"/>
    </source>
</evidence>
<dbReference type="GO" id="GO:0006351">
    <property type="term" value="P:DNA-templated transcription"/>
    <property type="evidence" value="ECO:0007669"/>
    <property type="project" value="InterPro"/>
</dbReference>
<name>A0A1D2NIM4_ORCCI</name>
<protein>
    <submittedName>
        <fullName evidence="9">General transcription factor IIH subunit 1</fullName>
    </submittedName>
</protein>
<feature type="domain" description="BSD" evidence="8">
    <location>
        <begin position="103"/>
        <end position="158"/>
    </location>
</feature>
<evidence type="ECO:0000256" key="1">
    <source>
        <dbReference type="ARBA" id="ARBA00004123"/>
    </source>
</evidence>
<evidence type="ECO:0000256" key="5">
    <source>
        <dbReference type="ARBA" id="ARBA00023163"/>
    </source>
</evidence>
<dbReference type="InterPro" id="IPR011993">
    <property type="entry name" value="PH-like_dom_sf"/>
</dbReference>
<reference evidence="9 10" key="1">
    <citation type="journal article" date="2016" name="Genome Biol. Evol.">
        <title>Gene Family Evolution Reflects Adaptation to Soil Environmental Stressors in the Genome of the Collembolan Orchesella cincta.</title>
        <authorList>
            <person name="Faddeeva-Vakhrusheva A."/>
            <person name="Derks M.F."/>
            <person name="Anvar S.Y."/>
            <person name="Agamennone V."/>
            <person name="Suring W."/>
            <person name="Smit S."/>
            <person name="van Straalen N.M."/>
            <person name="Roelofs D."/>
        </authorList>
    </citation>
    <scope>NUCLEOTIDE SEQUENCE [LARGE SCALE GENOMIC DNA]</scope>
    <source>
        <tissue evidence="9">Mixed pool</tissue>
    </source>
</reference>
<keyword evidence="4" id="KW-0805">Transcription regulation</keyword>
<dbReference type="GO" id="GO:0000439">
    <property type="term" value="C:transcription factor TFIIH core complex"/>
    <property type="evidence" value="ECO:0007669"/>
    <property type="project" value="InterPro"/>
</dbReference>
<feature type="compositionally biased region" description="Low complexity" evidence="7">
    <location>
        <begin position="332"/>
        <end position="343"/>
    </location>
</feature>
<evidence type="ECO:0000313" key="9">
    <source>
        <dbReference type="EMBL" id="ODN05062.1"/>
    </source>
</evidence>
<gene>
    <name evidence="9" type="ORF">Ocin01_01583</name>
</gene>
<dbReference type="CDD" id="cd13229">
    <property type="entry name" value="PH_TFIIH"/>
    <property type="match status" value="1"/>
</dbReference>
<keyword evidence="5" id="KW-0804">Transcription</keyword>
<dbReference type="EMBL" id="LJIJ01000030">
    <property type="protein sequence ID" value="ODN05062.1"/>
    <property type="molecule type" value="Genomic_DNA"/>
</dbReference>
<comment type="subcellular location">
    <subcellularLocation>
        <location evidence="1">Nucleus</location>
    </subcellularLocation>
</comment>
<proteinExistence type="inferred from homology"/>
<dbReference type="Gene3D" id="6.10.140.1200">
    <property type="match status" value="1"/>
</dbReference>
<evidence type="ECO:0000256" key="7">
    <source>
        <dbReference type="SAM" id="MobiDB-lite"/>
    </source>
</evidence>
<accession>A0A1D2NIM4</accession>
<dbReference type="Gene3D" id="1.10.3970.10">
    <property type="entry name" value="BSD domain"/>
    <property type="match status" value="1"/>
</dbReference>
<dbReference type="InterPro" id="IPR027079">
    <property type="entry name" value="Tfb1/GTF2H1"/>
</dbReference>
<dbReference type="InterPro" id="IPR005607">
    <property type="entry name" value="BSD_dom"/>
</dbReference>
<dbReference type="FunFam" id="2.30.29.30:FF:000479">
    <property type="entry name" value="General transcription factor IIH subunit"/>
    <property type="match status" value="1"/>
</dbReference>
<dbReference type="Pfam" id="PF08567">
    <property type="entry name" value="PH_TFIIH"/>
    <property type="match status" value="1"/>
</dbReference>
<sequence>MMMTSSEDVLLQMPNVKYKKDDGTLYVMSERLAWIQGNRDVVTLSHKYADIKSQKISPEGKPKIQLQIVLHDNSTFTFHFVNAAGQPTQISDRDQVKELLIQLLPKFRIKVNRELEEKNRLLMENPRLYQLYRDLVTERIVTADEFWASHAQQFLSTQKPVTYQEKGVSSGFLSGIKPETDGMNGIKYNLSTDVIESIFKTYPAVRRKHLECVPSQMTEQEFWTKFFQSHYFHRDRLPLLKDLFSDCARTDDKEMRRELERIRLVGSDVISVLEDSEKVDISASEMFDPVNPKDKDKVTPQGIYQNMIKRFNQHSIMILKACERNSAKEGESNTSSNSAQSSNPTADEQSMVNGSSSKKKKKRDKDNPSASAAPVENGDSGGANASILQPLESPEVKRAKIAEKLVYEDLVSNETHSYSQLNLTRVDRYLNGPVPDHKTDVVTSDELQRASLSMREHVPRWEGRPRLLDSPNAVKIVGELQPGGTLMKGSHPDSIALTLPKEVEQDIQSMYGSLCEVLRHFWSCFPTTTPALEEKAKSSYQTLKRFEQTKITQLKERLLRDHLDASKLLSHVTSIVGASSTVMYLKSFDAPLGGAGTCVGLACTYTSSLGNTQRLAKLLSQLAAKISTMNAEVLKLSSKMLSAFGTSPASIAFRRSNGIIKLAFRPNQEIFSDFSKRLVFSSTKTFSTKADASSSGDATALIGDDEFQPLDIIRSKSQRRVQRKKRERKEVPPPRYLKMPTDQDWPSVWPTAKTFHPASVPLPLHQGYVEVGKRSPPNKFANLELMKIPNFLHLTPPAIKRHCEALKKFCTPWPEELKDDYVLENLFPIEVISNDYCHSSPSIRDPKGRIVTLRVKLSHLNLDEHAKDKILRLVGERYNEQTDELTFVTDCCPLKKQNYDYAMYLLTAVYHESWNKESWEDEKSEFDVAKYEWDGSRSQKMLQQLLEPQALENNKDAVENYKNKVTAIHDEGENSELLSEYGNSVRQLFNLPLPEATSAQSSSAASS</sequence>
<dbReference type="GO" id="GO:0006289">
    <property type="term" value="P:nucleotide-excision repair"/>
    <property type="evidence" value="ECO:0007669"/>
    <property type="project" value="InterPro"/>
</dbReference>
<evidence type="ECO:0000256" key="2">
    <source>
        <dbReference type="ARBA" id="ARBA00009448"/>
    </source>
</evidence>
<dbReference type="Pfam" id="PF10213">
    <property type="entry name" value="MRP-S28"/>
    <property type="match status" value="1"/>
</dbReference>
<feature type="domain" description="BSD" evidence="8">
    <location>
        <begin position="182"/>
        <end position="234"/>
    </location>
</feature>
<comment type="caution">
    <text evidence="9">The sequence shown here is derived from an EMBL/GenBank/DDBJ whole genome shotgun (WGS) entry which is preliminary data.</text>
</comment>
<feature type="region of interest" description="Disordered" evidence="7">
    <location>
        <begin position="327"/>
        <end position="390"/>
    </location>
</feature>
<keyword evidence="6" id="KW-0539">Nucleus</keyword>
<dbReference type="InterPro" id="IPR035925">
    <property type="entry name" value="BSD_dom_sf"/>
</dbReference>
<dbReference type="SUPFAM" id="SSF140383">
    <property type="entry name" value="BSD domain-like"/>
    <property type="match status" value="2"/>
</dbReference>
<evidence type="ECO:0000256" key="6">
    <source>
        <dbReference type="ARBA" id="ARBA00023242"/>
    </source>
</evidence>